<gene>
    <name evidence="5" type="ORF">KSW38_05665</name>
</gene>
<keyword evidence="2" id="KW-0378">Hydrolase</keyword>
<protein>
    <submittedName>
        <fullName evidence="5">Polysaccharide deacetylase family protein</fullName>
    </submittedName>
</protein>
<evidence type="ECO:0000256" key="2">
    <source>
        <dbReference type="ARBA" id="ARBA00022801"/>
    </source>
</evidence>
<feature type="compositionally biased region" description="Pro residues" evidence="3">
    <location>
        <begin position="68"/>
        <end position="77"/>
    </location>
</feature>
<comment type="caution">
    <text evidence="5">The sequence shown here is derived from an EMBL/GenBank/DDBJ whole genome shotgun (WGS) entry which is preliminary data.</text>
</comment>
<feature type="region of interest" description="Disordered" evidence="3">
    <location>
        <begin position="28"/>
        <end position="100"/>
    </location>
</feature>
<name>A0ABS6I4X7_9MICC</name>
<dbReference type="InterPro" id="IPR050248">
    <property type="entry name" value="Polysacc_deacetylase_ArnD"/>
</dbReference>
<dbReference type="InterPro" id="IPR002509">
    <property type="entry name" value="NODB_dom"/>
</dbReference>
<evidence type="ECO:0000313" key="6">
    <source>
        <dbReference type="Proteomes" id="UP000824166"/>
    </source>
</evidence>
<dbReference type="Pfam" id="PF01522">
    <property type="entry name" value="Polysacc_deac_1"/>
    <property type="match status" value="1"/>
</dbReference>
<keyword evidence="6" id="KW-1185">Reference proteome</keyword>
<organism evidence="5 6">
    <name type="scientific">Paenarthrobacter aromaticivorans</name>
    <dbReference type="NCBI Taxonomy" id="2849150"/>
    <lineage>
        <taxon>Bacteria</taxon>
        <taxon>Bacillati</taxon>
        <taxon>Actinomycetota</taxon>
        <taxon>Actinomycetes</taxon>
        <taxon>Micrococcales</taxon>
        <taxon>Micrococcaceae</taxon>
        <taxon>Paenarthrobacter</taxon>
    </lineage>
</organism>
<reference evidence="5 6" key="1">
    <citation type="submission" date="2021-06" db="EMBL/GenBank/DDBJ databases">
        <authorList>
            <person name="Jeong J.W."/>
        </authorList>
    </citation>
    <scope>NUCLEOTIDE SEQUENCE [LARGE SCALE GENOMIC DNA]</scope>
    <source>
        <strain evidence="5 6">MMS21-TAE1-1</strain>
    </source>
</reference>
<feature type="compositionally biased region" description="Low complexity" evidence="3">
    <location>
        <begin position="35"/>
        <end position="47"/>
    </location>
</feature>
<keyword evidence="1" id="KW-0479">Metal-binding</keyword>
<dbReference type="PANTHER" id="PTHR10587">
    <property type="entry name" value="GLYCOSYL TRANSFERASE-RELATED"/>
    <property type="match status" value="1"/>
</dbReference>
<accession>A0ABS6I4X7</accession>
<dbReference type="PROSITE" id="PS51677">
    <property type="entry name" value="NODB"/>
    <property type="match status" value="1"/>
</dbReference>
<sequence length="303" mass="30820">MVAVVLLVALAVIAAGLTLMISLRPNGSPGAVTQTASPEPDAASSPASPTPPTPDATPTTTPTTEPSLVPPPEPSPTVPGTTTAAPPALPFPEPLLGQDITSIPGAGKQIALTFDGGANAAGLQSILSTLERENVRATFFLTGTWAAANPDGVARIVASGHRLGNHSMTHPAFTQLTDPMIADEIGRAESAIVAAGGSPRPFFRFPFGDRDARTINTVNGLGYVPVRWSVDTLGWQGTSGGMTRESVLQQVLGGLQPGGIVLMHIGSNPDDGSTLDADALPLVIEGTRSAGFGFVTLDALLAG</sequence>
<dbReference type="CDD" id="cd10917">
    <property type="entry name" value="CE4_NodB_like_6s_7s"/>
    <property type="match status" value="1"/>
</dbReference>
<evidence type="ECO:0000313" key="5">
    <source>
        <dbReference type="EMBL" id="MBU8865776.1"/>
    </source>
</evidence>
<dbReference type="PANTHER" id="PTHR10587:SF133">
    <property type="entry name" value="CHITIN DEACETYLASE 1-RELATED"/>
    <property type="match status" value="1"/>
</dbReference>
<proteinExistence type="predicted"/>
<evidence type="ECO:0000259" key="4">
    <source>
        <dbReference type="PROSITE" id="PS51677"/>
    </source>
</evidence>
<dbReference type="EMBL" id="JAHOPC010000002">
    <property type="protein sequence ID" value="MBU8865776.1"/>
    <property type="molecule type" value="Genomic_DNA"/>
</dbReference>
<feature type="domain" description="NodB homology" evidence="4">
    <location>
        <begin position="108"/>
        <end position="295"/>
    </location>
</feature>
<dbReference type="Proteomes" id="UP000824166">
    <property type="component" value="Unassembled WGS sequence"/>
</dbReference>
<feature type="compositionally biased region" description="Low complexity" evidence="3">
    <location>
        <begin position="56"/>
        <end position="67"/>
    </location>
</feature>
<evidence type="ECO:0000256" key="3">
    <source>
        <dbReference type="SAM" id="MobiDB-lite"/>
    </source>
</evidence>
<evidence type="ECO:0000256" key="1">
    <source>
        <dbReference type="ARBA" id="ARBA00022723"/>
    </source>
</evidence>